<dbReference type="Proteomes" id="UP000183376">
    <property type="component" value="Chromosome I"/>
</dbReference>
<dbReference type="GO" id="GO:0004806">
    <property type="term" value="F:triacylglycerol lipase activity"/>
    <property type="evidence" value="ECO:0007669"/>
    <property type="project" value="TreeGrafter"/>
</dbReference>
<dbReference type="InterPro" id="IPR000073">
    <property type="entry name" value="AB_hydrolase_1"/>
</dbReference>
<evidence type="ECO:0000313" key="3">
    <source>
        <dbReference type="Proteomes" id="UP000183376"/>
    </source>
</evidence>
<protein>
    <submittedName>
        <fullName evidence="2">Pimeloyl-ACP methyl ester carboxylesterase</fullName>
    </submittedName>
</protein>
<dbReference type="SUPFAM" id="SSF53474">
    <property type="entry name" value="alpha/beta-Hydrolases"/>
    <property type="match status" value="1"/>
</dbReference>
<dbReference type="RefSeq" id="WP_030432589.1">
    <property type="nucleotide sequence ID" value="NZ_JOEF01000029.1"/>
</dbReference>
<proteinExistence type="predicted"/>
<dbReference type="Pfam" id="PF00561">
    <property type="entry name" value="Abhydrolase_1"/>
    <property type="match status" value="1"/>
</dbReference>
<reference evidence="2 3" key="1">
    <citation type="submission" date="2016-10" db="EMBL/GenBank/DDBJ databases">
        <authorList>
            <person name="de Groot N.N."/>
        </authorList>
    </citation>
    <scope>NUCLEOTIDE SEQUENCE [LARGE SCALE GENOMIC DNA]</scope>
    <source>
        <strain evidence="2 3">DSM 44149</strain>
    </source>
</reference>
<feature type="domain" description="AB hydrolase-1" evidence="1">
    <location>
        <begin position="42"/>
        <end position="274"/>
    </location>
</feature>
<organism evidence="2 3">
    <name type="scientific">Allokutzneria albata</name>
    <name type="common">Kibdelosporangium albatum</name>
    <dbReference type="NCBI Taxonomy" id="211114"/>
    <lineage>
        <taxon>Bacteria</taxon>
        <taxon>Bacillati</taxon>
        <taxon>Actinomycetota</taxon>
        <taxon>Actinomycetes</taxon>
        <taxon>Pseudonocardiales</taxon>
        <taxon>Pseudonocardiaceae</taxon>
        <taxon>Allokutzneria</taxon>
    </lineage>
</organism>
<name>A0A1G9TRD4_ALLAB</name>
<dbReference type="eggNOG" id="COG2021">
    <property type="taxonomic scope" value="Bacteria"/>
</dbReference>
<evidence type="ECO:0000313" key="2">
    <source>
        <dbReference type="EMBL" id="SDM50300.1"/>
    </source>
</evidence>
<accession>A0A1G9TRD4</accession>
<dbReference type="InterPro" id="IPR050471">
    <property type="entry name" value="AB_hydrolase"/>
</dbReference>
<gene>
    <name evidence="2" type="ORF">SAMN04489726_1952</name>
</gene>
<evidence type="ECO:0000259" key="1">
    <source>
        <dbReference type="Pfam" id="PF00561"/>
    </source>
</evidence>
<dbReference type="STRING" id="211114.SAMN04489726_1952"/>
<dbReference type="GO" id="GO:0046503">
    <property type="term" value="P:glycerolipid catabolic process"/>
    <property type="evidence" value="ECO:0007669"/>
    <property type="project" value="TreeGrafter"/>
</dbReference>
<dbReference type="PANTHER" id="PTHR43433">
    <property type="entry name" value="HYDROLASE, ALPHA/BETA FOLD FAMILY PROTEIN"/>
    <property type="match status" value="1"/>
</dbReference>
<dbReference type="OrthoDB" id="8957634at2"/>
<keyword evidence="3" id="KW-1185">Reference proteome</keyword>
<dbReference type="AlphaFoldDB" id="A0A1G9TRD4"/>
<dbReference type="InterPro" id="IPR029058">
    <property type="entry name" value="AB_hydrolase_fold"/>
</dbReference>
<sequence>MPELSARDVGPSGIEIAYERFGDPVSPPAVLIMGAGAQMINWPDGFCLELVKHGLQVIRFDNRDVGRSTHFTEAPEPDFAAALAGDLSSAAYSLSDMAADTIGLLDVLGIARAHVVGASMGGAIGQMIAIEHPSRAASLTSIMSTTGEPGLAEGNFAPFAKLGPPPQERSAFIEWHVATTRITASPVLEFDLAGATDRAGRIFDRGYDTSGMRRQGMAVLATGDRTARLRSVQTPTLVLHGSEDTLCDISGGRATAAAIPRAEFVVVEGMAHGLPWQLWPTLATSIAEHIARASHKGAGSAMGSSSVS</sequence>
<dbReference type="Gene3D" id="3.40.50.1820">
    <property type="entry name" value="alpha/beta hydrolase"/>
    <property type="match status" value="1"/>
</dbReference>
<dbReference type="EMBL" id="LT629701">
    <property type="protein sequence ID" value="SDM50300.1"/>
    <property type="molecule type" value="Genomic_DNA"/>
</dbReference>
<dbReference type="PANTHER" id="PTHR43433:SF5">
    <property type="entry name" value="AB HYDROLASE-1 DOMAIN-CONTAINING PROTEIN"/>
    <property type="match status" value="1"/>
</dbReference>